<accession>A0A177BCN9</accession>
<evidence type="ECO:0000256" key="3">
    <source>
        <dbReference type="ARBA" id="ARBA00023136"/>
    </source>
</evidence>
<evidence type="ECO:0000313" key="7">
    <source>
        <dbReference type="Proteomes" id="UP000078046"/>
    </source>
</evidence>
<keyword evidence="4" id="KW-0449">Lipoprotein</keyword>
<dbReference type="GO" id="GO:0031267">
    <property type="term" value="F:small GTPase binding"/>
    <property type="evidence" value="ECO:0007669"/>
    <property type="project" value="InterPro"/>
</dbReference>
<protein>
    <recommendedName>
        <fullName evidence="5">CYRIA/CYRIB Rac1 binding domain-containing protein</fullName>
    </recommendedName>
</protein>
<keyword evidence="3" id="KW-0472">Membrane</keyword>
<sequence length="335" mass="39074">MGLLSSCFKVKSNDMDLFEDWKWFINFEDKEYSSLDPQELNLYNEFYDHIGKLKDYVSGEDILKKAYSVASEEVELKKNMLKIQYCLNILKKMYFIQKRLKDYISTTLEKFDETINIDNLVDDMSNKVRLFVGILYLAFEYDILQTYETRLTNELSFYSRYKNIGNISAKNVIFIDMQFDITKDSKIIIIPEINLSDDDLLMVRTLISSVNPMFKEVKQSCETIEKKNGTLSHNIGNIINLLQASVINFKRNMKSPEDTINYVISCQVILIILVDNICTTGVFSPNNNFKTTITIKLIKQNYTKDKIVMLSSLKYFTRSLNSKKTPESTRKLLNI</sequence>
<evidence type="ECO:0000313" key="6">
    <source>
        <dbReference type="EMBL" id="OAF71382.1"/>
    </source>
</evidence>
<dbReference type="Proteomes" id="UP000078046">
    <property type="component" value="Unassembled WGS sequence"/>
</dbReference>
<evidence type="ECO:0000259" key="5">
    <source>
        <dbReference type="Pfam" id="PF07159"/>
    </source>
</evidence>
<dbReference type="AlphaFoldDB" id="A0A177BCN9"/>
<dbReference type="GO" id="GO:0016020">
    <property type="term" value="C:membrane"/>
    <property type="evidence" value="ECO:0007669"/>
    <property type="project" value="UniProtKB-SubCell"/>
</dbReference>
<dbReference type="PANTHER" id="PTHR12422">
    <property type="entry name" value="GH09096P"/>
    <property type="match status" value="1"/>
</dbReference>
<feature type="domain" description="CYRIA/CYRIB Rac1 binding" evidence="5">
    <location>
        <begin position="50"/>
        <end position="329"/>
    </location>
</feature>
<proteinExistence type="inferred from homology"/>
<comment type="subcellular location">
    <subcellularLocation>
        <location evidence="1">Membrane</location>
        <topology evidence="1">Lipid-anchor</topology>
    </subcellularLocation>
</comment>
<reference evidence="6 7" key="1">
    <citation type="submission" date="2016-04" db="EMBL/GenBank/DDBJ databases">
        <title>The genome of Intoshia linei affirms orthonectids as highly simplified spiralians.</title>
        <authorList>
            <person name="Mikhailov K.V."/>
            <person name="Slusarev G.S."/>
            <person name="Nikitin M.A."/>
            <person name="Logacheva M.D."/>
            <person name="Penin A."/>
            <person name="Aleoshin V."/>
            <person name="Panchin Y.V."/>
        </authorList>
    </citation>
    <scope>NUCLEOTIDE SEQUENCE [LARGE SCALE GENOMIC DNA]</scope>
    <source>
        <strain evidence="6">Intl2013</strain>
        <tissue evidence="6">Whole animal</tissue>
    </source>
</reference>
<dbReference type="Pfam" id="PF07159">
    <property type="entry name" value="CYRIA-B_Rac1-bd"/>
    <property type="match status" value="1"/>
</dbReference>
<evidence type="ECO:0000256" key="2">
    <source>
        <dbReference type="ARBA" id="ARBA00005778"/>
    </source>
</evidence>
<evidence type="ECO:0000256" key="4">
    <source>
        <dbReference type="ARBA" id="ARBA00023288"/>
    </source>
</evidence>
<dbReference type="EMBL" id="LWCA01000056">
    <property type="protein sequence ID" value="OAF71382.1"/>
    <property type="molecule type" value="Genomic_DNA"/>
</dbReference>
<organism evidence="6 7">
    <name type="scientific">Intoshia linei</name>
    <dbReference type="NCBI Taxonomy" id="1819745"/>
    <lineage>
        <taxon>Eukaryota</taxon>
        <taxon>Metazoa</taxon>
        <taxon>Spiralia</taxon>
        <taxon>Lophotrochozoa</taxon>
        <taxon>Mesozoa</taxon>
        <taxon>Orthonectida</taxon>
        <taxon>Rhopaluridae</taxon>
        <taxon>Intoshia</taxon>
    </lineage>
</organism>
<dbReference type="GO" id="GO:0030833">
    <property type="term" value="P:regulation of actin filament polymerization"/>
    <property type="evidence" value="ECO:0007669"/>
    <property type="project" value="InterPro"/>
</dbReference>
<gene>
    <name evidence="6" type="ORF">A3Q56_00855</name>
</gene>
<comment type="similarity">
    <text evidence="2">Belongs to the CYRI family.</text>
</comment>
<dbReference type="InterPro" id="IPR009828">
    <property type="entry name" value="CYRIA/CYRIB_Rac1-bd"/>
</dbReference>
<comment type="caution">
    <text evidence="6">The sequence shown here is derived from an EMBL/GenBank/DDBJ whole genome shotgun (WGS) entry which is preliminary data.</text>
</comment>
<dbReference type="InterPro" id="IPR039789">
    <property type="entry name" value="CYRI"/>
</dbReference>
<keyword evidence="7" id="KW-1185">Reference proteome</keyword>
<evidence type="ECO:0000256" key="1">
    <source>
        <dbReference type="ARBA" id="ARBA00004635"/>
    </source>
</evidence>
<name>A0A177BCN9_9BILA</name>